<protein>
    <recommendedName>
        <fullName evidence="2">Nuclear pore complex protein NUP96 C-terminal domain-containing protein</fullName>
    </recommendedName>
</protein>
<dbReference type="GeneTree" id="ENSGT00550000074799"/>
<reference evidence="3" key="2">
    <citation type="submission" date="2025-09" db="UniProtKB">
        <authorList>
            <consortium name="Ensembl"/>
        </authorList>
    </citation>
    <scope>IDENTIFICATION</scope>
</reference>
<keyword evidence="4" id="KW-1185">Reference proteome</keyword>
<dbReference type="AlphaFoldDB" id="A0A3Q3DVN6"/>
<dbReference type="STRING" id="109280.ENSHCOP00000021751"/>
<proteinExistence type="predicted"/>
<dbReference type="OMA" id="PDHRSEQ"/>
<dbReference type="Ensembl" id="ENSHCOT00000002800.1">
    <property type="protein sequence ID" value="ENSHCOP00000021751.1"/>
    <property type="gene ID" value="ENSHCOG00000000284.1"/>
</dbReference>
<dbReference type="Proteomes" id="UP000264820">
    <property type="component" value="Unplaced"/>
</dbReference>
<feature type="region of interest" description="Disordered" evidence="1">
    <location>
        <begin position="1"/>
        <end position="33"/>
    </location>
</feature>
<dbReference type="Pfam" id="PF12110">
    <property type="entry name" value="Nup96"/>
    <property type="match status" value="1"/>
</dbReference>
<reference evidence="3" key="1">
    <citation type="submission" date="2025-08" db="UniProtKB">
        <authorList>
            <consortium name="Ensembl"/>
        </authorList>
    </citation>
    <scope>IDENTIFICATION</scope>
</reference>
<evidence type="ECO:0000313" key="4">
    <source>
        <dbReference type="Proteomes" id="UP000264820"/>
    </source>
</evidence>
<evidence type="ECO:0000313" key="3">
    <source>
        <dbReference type="Ensembl" id="ENSHCOP00000021751.1"/>
    </source>
</evidence>
<sequence>MLLAGKPVGGRPALSADARLATRRRADGTGDGGASRCLLSSSFGFASGSPLGGGHLNALHNQKRFGRCEQSFGSGARAELNIGQYKSLVSAQVWQTSESVVNACSQLDWKRCVAVHLWFMLPPTASVADALAEYCRQHYGLQQLLEPLSVTWERLDFRLSWHLWGVLQALHYSHLSAARQGLLHASYAAQLESAGLWHLAVFILLHIPDHTYRERAVRAVLSLHCPLQETEESLSRERFLTRRLLVPERWIHEAKSVRARHCGDKHREALHLYRAGCWSRCHRLLVAHLAPDCIINGNHDYLLEFLEGLAVPEHSATIQDWDTAGKVYLDYIRITNTLRAVQQVGWSPGLERLHTQVTSLCDRIQLLPCEGARDRLAQSGSKTVWVSFFFFLPRRISTLFWCHCPSLQM</sequence>
<evidence type="ECO:0000256" key="1">
    <source>
        <dbReference type="SAM" id="MobiDB-lite"/>
    </source>
</evidence>
<feature type="domain" description="Nuclear pore complex protein NUP96 C-terminal" evidence="2">
    <location>
        <begin position="134"/>
        <end position="257"/>
    </location>
</feature>
<name>A0A3Q3DVN6_HIPCM</name>
<dbReference type="InterPro" id="IPR021967">
    <property type="entry name" value="Nup98_C"/>
</dbReference>
<organism evidence="3 4">
    <name type="scientific">Hippocampus comes</name>
    <name type="common">Tiger tail seahorse</name>
    <dbReference type="NCBI Taxonomy" id="109280"/>
    <lineage>
        <taxon>Eukaryota</taxon>
        <taxon>Metazoa</taxon>
        <taxon>Chordata</taxon>
        <taxon>Craniata</taxon>
        <taxon>Vertebrata</taxon>
        <taxon>Euteleostomi</taxon>
        <taxon>Actinopterygii</taxon>
        <taxon>Neopterygii</taxon>
        <taxon>Teleostei</taxon>
        <taxon>Neoteleostei</taxon>
        <taxon>Acanthomorphata</taxon>
        <taxon>Syngnathiaria</taxon>
        <taxon>Syngnathiformes</taxon>
        <taxon>Syngnathoidei</taxon>
        <taxon>Syngnathidae</taxon>
        <taxon>Hippocampus</taxon>
    </lineage>
</organism>
<evidence type="ECO:0000259" key="2">
    <source>
        <dbReference type="Pfam" id="PF12110"/>
    </source>
</evidence>
<accession>A0A3Q3DVN6</accession>